<reference evidence="4" key="1">
    <citation type="submission" date="2014-11" db="EMBL/GenBank/DDBJ databases">
        <authorList>
            <person name="Otto D Thomas"/>
            <person name="Naeem Raeece"/>
        </authorList>
    </citation>
    <scope>NUCLEOTIDE SEQUENCE</scope>
</reference>
<dbReference type="CDD" id="cd02440">
    <property type="entry name" value="AdoMet_MTases"/>
    <property type="match status" value="1"/>
</dbReference>
<dbReference type="Gene3D" id="1.10.8.10">
    <property type="entry name" value="DNA helicase RuvA subunit, C-terminal domain"/>
    <property type="match status" value="1"/>
</dbReference>
<dbReference type="GO" id="GO:0005739">
    <property type="term" value="C:mitochondrion"/>
    <property type="evidence" value="ECO:0007669"/>
    <property type="project" value="TreeGrafter"/>
</dbReference>
<dbReference type="PANTHER" id="PTHR18895:SF74">
    <property type="entry name" value="MTRF1L RELEASE FACTOR GLUTAMINE METHYLTRANSFERASE"/>
    <property type="match status" value="1"/>
</dbReference>
<feature type="domain" description="Release factor glutamine methyltransferase N-terminal" evidence="3">
    <location>
        <begin position="75"/>
        <end position="146"/>
    </location>
</feature>
<evidence type="ECO:0000313" key="4">
    <source>
        <dbReference type="EMBL" id="CEM17561.1"/>
    </source>
</evidence>
<sequence length="439" mass="47540">MGISLQPPSSAFAFLRSSGVVKIGTPSASMHFFSLRSLNPSISQHLRSSLHTASAVLREEGDGDGGDGTVTVETVLQNAISEFKRRDVEEPELSAQWLMAKILDCGYSLSAVRSHGRRRLSLAESSAFYELCQRRNRHEPIQYIVGEWDFFNLQLSLRPPVLIPRPETEELVELFLARCKVAIAELREGGSRRRLRILDIGAGTGAIGLALAQSLGDSCHVDAIDISPEAVALAKENAKACLGPSRVKLKEEFPSREGGLNGEEEVFESSDGGTYRVGLASVLLFPQALSRSEEAELPWGNYDLIVSNPPYIPSADLDGLHEQVTDFEDLLALDGGTEGLRVIWEILAVSPLVLSSSSSGGCREVWMEVDASHPEALQAVLGGNSDGGGGEMKRSGGGSSSLLLQSVPSEVSRRGVRLKRWMKDLSGNPRFVVFSIPDR</sequence>
<dbReference type="InterPro" id="IPR040758">
    <property type="entry name" value="PrmC_N"/>
</dbReference>
<dbReference type="VEuPathDB" id="CryptoDB:Cvel_3683"/>
<feature type="domain" description="Methyltransferase" evidence="2">
    <location>
        <begin position="194"/>
        <end position="249"/>
    </location>
</feature>
<dbReference type="InterPro" id="IPR025714">
    <property type="entry name" value="Methyltranfer_dom"/>
</dbReference>
<feature type="region of interest" description="Disordered" evidence="1">
    <location>
        <begin position="382"/>
        <end position="401"/>
    </location>
</feature>
<dbReference type="GO" id="GO:0008168">
    <property type="term" value="F:methyltransferase activity"/>
    <property type="evidence" value="ECO:0007669"/>
    <property type="project" value="InterPro"/>
</dbReference>
<name>A0A0G4FSW8_9ALVE</name>
<dbReference type="Pfam" id="PF13847">
    <property type="entry name" value="Methyltransf_31"/>
    <property type="match status" value="1"/>
</dbReference>
<feature type="compositionally biased region" description="Gly residues" evidence="1">
    <location>
        <begin position="384"/>
        <end position="399"/>
    </location>
</feature>
<organism evidence="4">
    <name type="scientific">Chromera velia CCMP2878</name>
    <dbReference type="NCBI Taxonomy" id="1169474"/>
    <lineage>
        <taxon>Eukaryota</taxon>
        <taxon>Sar</taxon>
        <taxon>Alveolata</taxon>
        <taxon>Colpodellida</taxon>
        <taxon>Chromeraceae</taxon>
        <taxon>Chromera</taxon>
    </lineage>
</organism>
<dbReference type="InterPro" id="IPR050320">
    <property type="entry name" value="N5-glutamine_MTase"/>
</dbReference>
<evidence type="ECO:0000256" key="1">
    <source>
        <dbReference type="SAM" id="MobiDB-lite"/>
    </source>
</evidence>
<dbReference type="AlphaFoldDB" id="A0A0G4FSW8"/>
<evidence type="ECO:0000259" key="2">
    <source>
        <dbReference type="Pfam" id="PF13847"/>
    </source>
</evidence>
<dbReference type="Gene3D" id="3.40.50.150">
    <property type="entry name" value="Vaccinia Virus protein VP39"/>
    <property type="match status" value="1"/>
</dbReference>
<protein>
    <recommendedName>
        <fullName evidence="5">Peptide chain release factor N(5)-glutamine methyltransferase</fullName>
    </recommendedName>
</protein>
<dbReference type="InterPro" id="IPR029063">
    <property type="entry name" value="SAM-dependent_MTases_sf"/>
</dbReference>
<dbReference type="Pfam" id="PF17827">
    <property type="entry name" value="PrmC_N"/>
    <property type="match status" value="1"/>
</dbReference>
<evidence type="ECO:0008006" key="5">
    <source>
        <dbReference type="Google" id="ProtNLM"/>
    </source>
</evidence>
<proteinExistence type="predicted"/>
<dbReference type="GO" id="GO:0003676">
    <property type="term" value="F:nucleic acid binding"/>
    <property type="evidence" value="ECO:0007669"/>
    <property type="project" value="InterPro"/>
</dbReference>
<dbReference type="GO" id="GO:0032259">
    <property type="term" value="P:methylation"/>
    <property type="evidence" value="ECO:0007669"/>
    <property type="project" value="InterPro"/>
</dbReference>
<accession>A0A0G4FSW8</accession>
<evidence type="ECO:0000259" key="3">
    <source>
        <dbReference type="Pfam" id="PF17827"/>
    </source>
</evidence>
<dbReference type="EMBL" id="CDMZ01000595">
    <property type="protein sequence ID" value="CEM17561.1"/>
    <property type="molecule type" value="Genomic_DNA"/>
</dbReference>
<gene>
    <name evidence="4" type="ORF">Cvel_3683</name>
</gene>
<dbReference type="InterPro" id="IPR002052">
    <property type="entry name" value="DNA_methylase_N6_adenine_CS"/>
</dbReference>
<dbReference type="SUPFAM" id="SSF53335">
    <property type="entry name" value="S-adenosyl-L-methionine-dependent methyltransferases"/>
    <property type="match status" value="1"/>
</dbReference>
<dbReference type="PROSITE" id="PS00092">
    <property type="entry name" value="N6_MTASE"/>
    <property type="match status" value="1"/>
</dbReference>
<dbReference type="PANTHER" id="PTHR18895">
    <property type="entry name" value="HEMK METHYLTRANSFERASE"/>
    <property type="match status" value="1"/>
</dbReference>